<feature type="domain" description="Protein kinase" evidence="14">
    <location>
        <begin position="24"/>
        <end position="285"/>
    </location>
</feature>
<dbReference type="GO" id="GO:0004674">
    <property type="term" value="F:protein serine/threonine kinase activity"/>
    <property type="evidence" value="ECO:0007669"/>
    <property type="project" value="UniProtKB-KW"/>
</dbReference>
<feature type="region of interest" description="Disordered" evidence="13">
    <location>
        <begin position="1"/>
        <end position="20"/>
    </location>
</feature>
<dbReference type="PROSITE" id="PS50011">
    <property type="entry name" value="PROTEIN_KINASE_DOM"/>
    <property type="match status" value="1"/>
</dbReference>
<dbReference type="EMBL" id="GFDL01010144">
    <property type="protein sequence ID" value="JAV24901.1"/>
    <property type="molecule type" value="Transcribed_RNA"/>
</dbReference>
<keyword evidence="6 11" id="KW-0547">Nucleotide-binding</keyword>
<evidence type="ECO:0000256" key="4">
    <source>
        <dbReference type="ARBA" id="ARBA00022553"/>
    </source>
</evidence>
<accession>A0A1Q3FBF3</accession>
<evidence type="ECO:0000256" key="2">
    <source>
        <dbReference type="ARBA" id="ARBA00012513"/>
    </source>
</evidence>
<dbReference type="FunFam" id="1.10.510.10:FF:000094">
    <property type="entry name" value="MAP kinase-activated protein kinase 2"/>
    <property type="match status" value="1"/>
</dbReference>
<dbReference type="FunFam" id="4.10.1170.10:FF:000001">
    <property type="entry name" value="MAP kinase-activated protein kinase 3"/>
    <property type="match status" value="1"/>
</dbReference>
<evidence type="ECO:0000259" key="14">
    <source>
        <dbReference type="PROSITE" id="PS50011"/>
    </source>
</evidence>
<dbReference type="InterPro" id="IPR011009">
    <property type="entry name" value="Kinase-like_dom_sf"/>
</dbReference>
<reference evidence="15" key="1">
    <citation type="submission" date="2017-01" db="EMBL/GenBank/DDBJ databases">
        <title>A deep insight into the sialotranscriptome of adult male and female Cluex tarsalis mosquitoes.</title>
        <authorList>
            <person name="Ribeiro J.M."/>
            <person name="Moreira F."/>
            <person name="Bernard K.A."/>
            <person name="Calvo E."/>
        </authorList>
    </citation>
    <scope>NUCLEOTIDE SEQUENCE</scope>
    <source>
        <strain evidence="15">Kern County</strain>
        <tissue evidence="15">Salivary glands</tissue>
    </source>
</reference>
<organism evidence="15">
    <name type="scientific">Culex tarsalis</name>
    <name type="common">Encephalitis mosquito</name>
    <dbReference type="NCBI Taxonomy" id="7177"/>
    <lineage>
        <taxon>Eukaryota</taxon>
        <taxon>Metazoa</taxon>
        <taxon>Ecdysozoa</taxon>
        <taxon>Arthropoda</taxon>
        <taxon>Hexapoda</taxon>
        <taxon>Insecta</taxon>
        <taxon>Pterygota</taxon>
        <taxon>Neoptera</taxon>
        <taxon>Endopterygota</taxon>
        <taxon>Diptera</taxon>
        <taxon>Nematocera</taxon>
        <taxon>Culicoidea</taxon>
        <taxon>Culicidae</taxon>
        <taxon>Culicinae</taxon>
        <taxon>Culicini</taxon>
        <taxon>Culex</taxon>
        <taxon>Culex</taxon>
    </lineage>
</organism>
<dbReference type="Gene3D" id="4.10.1170.10">
    <property type="entry name" value="MAP kinase activated protein kinase 2"/>
    <property type="match status" value="1"/>
</dbReference>
<evidence type="ECO:0000256" key="13">
    <source>
        <dbReference type="SAM" id="MobiDB-lite"/>
    </source>
</evidence>
<keyword evidence="8 11" id="KW-0067">ATP-binding</keyword>
<dbReference type="SUPFAM" id="SSF56112">
    <property type="entry name" value="Protein kinase-like (PK-like)"/>
    <property type="match status" value="1"/>
</dbReference>
<evidence type="ECO:0000256" key="8">
    <source>
        <dbReference type="ARBA" id="ARBA00022840"/>
    </source>
</evidence>
<dbReference type="Gene3D" id="3.30.200.20">
    <property type="entry name" value="Phosphorylase Kinase, domain 1"/>
    <property type="match status" value="1"/>
</dbReference>
<keyword evidence="4" id="KW-0597">Phosphoprotein</keyword>
<evidence type="ECO:0000313" key="15">
    <source>
        <dbReference type="EMBL" id="JAV24901.1"/>
    </source>
</evidence>
<dbReference type="PANTHER" id="PTHR24349">
    <property type="entry name" value="SERINE/THREONINE-PROTEIN KINASE"/>
    <property type="match status" value="1"/>
</dbReference>
<name>A0A1Q3FBF3_CULTA</name>
<evidence type="ECO:0000256" key="3">
    <source>
        <dbReference type="ARBA" id="ARBA00022527"/>
    </source>
</evidence>
<keyword evidence="7 15" id="KW-0418">Kinase</keyword>
<dbReference type="SMART" id="SM00220">
    <property type="entry name" value="S_TKc"/>
    <property type="match status" value="1"/>
</dbReference>
<evidence type="ECO:0000256" key="11">
    <source>
        <dbReference type="PROSITE-ProRule" id="PRU10141"/>
    </source>
</evidence>
<dbReference type="EC" id="2.7.11.1" evidence="2"/>
<dbReference type="FunFam" id="3.30.200.20:FF:000156">
    <property type="entry name" value="MAP kinase-activated protein kinase 3"/>
    <property type="match status" value="1"/>
</dbReference>
<feature type="compositionally biased region" description="Basic and acidic residues" evidence="13">
    <location>
        <begin position="357"/>
        <end position="366"/>
    </location>
</feature>
<dbReference type="PROSITE" id="PS00107">
    <property type="entry name" value="PROTEIN_KINASE_ATP"/>
    <property type="match status" value="1"/>
</dbReference>
<dbReference type="GO" id="GO:0008361">
    <property type="term" value="P:regulation of cell size"/>
    <property type="evidence" value="ECO:0007669"/>
    <property type="project" value="UniProtKB-ARBA"/>
</dbReference>
<feature type="region of interest" description="Disordered" evidence="13">
    <location>
        <begin position="346"/>
        <end position="366"/>
    </location>
</feature>
<evidence type="ECO:0000256" key="5">
    <source>
        <dbReference type="ARBA" id="ARBA00022679"/>
    </source>
</evidence>
<evidence type="ECO:0000256" key="6">
    <source>
        <dbReference type="ARBA" id="ARBA00022741"/>
    </source>
</evidence>
<evidence type="ECO:0000256" key="9">
    <source>
        <dbReference type="ARBA" id="ARBA00047899"/>
    </source>
</evidence>
<dbReference type="AlphaFoldDB" id="A0A1Q3FBF3"/>
<dbReference type="CDD" id="cd14089">
    <property type="entry name" value="STKc_MAPKAPK"/>
    <property type="match status" value="1"/>
</dbReference>
<dbReference type="InterPro" id="IPR050205">
    <property type="entry name" value="CDPK_Ser/Thr_kinases"/>
</dbReference>
<keyword evidence="3 12" id="KW-0723">Serine/threonine-protein kinase</keyword>
<dbReference type="InterPro" id="IPR027442">
    <property type="entry name" value="MAPKAPK_C"/>
</dbReference>
<dbReference type="Pfam" id="PF00069">
    <property type="entry name" value="Pkinase"/>
    <property type="match status" value="1"/>
</dbReference>
<evidence type="ECO:0000256" key="1">
    <source>
        <dbReference type="ARBA" id="ARBA00006692"/>
    </source>
</evidence>
<comment type="catalytic activity">
    <reaction evidence="10">
        <text>L-seryl-[protein] + ATP = O-phospho-L-seryl-[protein] + ADP + H(+)</text>
        <dbReference type="Rhea" id="RHEA:17989"/>
        <dbReference type="Rhea" id="RHEA-COMP:9863"/>
        <dbReference type="Rhea" id="RHEA-COMP:11604"/>
        <dbReference type="ChEBI" id="CHEBI:15378"/>
        <dbReference type="ChEBI" id="CHEBI:29999"/>
        <dbReference type="ChEBI" id="CHEBI:30616"/>
        <dbReference type="ChEBI" id="CHEBI:83421"/>
        <dbReference type="ChEBI" id="CHEBI:456216"/>
        <dbReference type="EC" id="2.7.11.1"/>
    </reaction>
</comment>
<dbReference type="InterPro" id="IPR000719">
    <property type="entry name" value="Prot_kinase_dom"/>
</dbReference>
<evidence type="ECO:0000256" key="12">
    <source>
        <dbReference type="RuleBase" id="RU000304"/>
    </source>
</evidence>
<keyword evidence="5" id="KW-0808">Transferase</keyword>
<dbReference type="Gene3D" id="1.10.510.10">
    <property type="entry name" value="Transferase(Phosphotransferase) domain 1"/>
    <property type="match status" value="1"/>
</dbReference>
<comment type="catalytic activity">
    <reaction evidence="9">
        <text>L-threonyl-[protein] + ATP = O-phospho-L-threonyl-[protein] + ADP + H(+)</text>
        <dbReference type="Rhea" id="RHEA:46608"/>
        <dbReference type="Rhea" id="RHEA-COMP:11060"/>
        <dbReference type="Rhea" id="RHEA-COMP:11605"/>
        <dbReference type="ChEBI" id="CHEBI:15378"/>
        <dbReference type="ChEBI" id="CHEBI:30013"/>
        <dbReference type="ChEBI" id="CHEBI:30616"/>
        <dbReference type="ChEBI" id="CHEBI:61977"/>
        <dbReference type="ChEBI" id="CHEBI:456216"/>
        <dbReference type="EC" id="2.7.11.1"/>
    </reaction>
</comment>
<comment type="similarity">
    <text evidence="1">Belongs to the protein kinase superfamily. CAMK Ser/Thr protein kinase family.</text>
</comment>
<evidence type="ECO:0000256" key="10">
    <source>
        <dbReference type="ARBA" id="ARBA00048679"/>
    </source>
</evidence>
<evidence type="ECO:0000256" key="7">
    <source>
        <dbReference type="ARBA" id="ARBA00022777"/>
    </source>
</evidence>
<dbReference type="PROSITE" id="PS00108">
    <property type="entry name" value="PROTEIN_KINASE_ST"/>
    <property type="match status" value="1"/>
</dbReference>
<dbReference type="InterPro" id="IPR017441">
    <property type="entry name" value="Protein_kinase_ATP_BS"/>
</dbReference>
<sequence length="366" mass="41852">MQTHANSDGQQRQPKTTPITDDYEISNTVLGLGINGKVVQCSNRKTGAKYALKVLHDNAKARREVELHWRASGCRNIVNIIDVYENSYSGNRCLLVVMECMLGGELFQRIQERQDGPFTEREAAHIMHEICVAVKYLHDSNIAHRDLKPENLLYTSPHPNAILKLTDFGFSKETFVKDTLQTPCYTPYYVAPEVLGPEKYDKSCDIWSLGVIMYILLCGFPPFYSNHGLAISPGMKTRIRTGQYDFPNPEWQNVSKAAKDLIKGMLSVEPEKRLTIDQVMKNPWVRLYMEVPQTPLHTERVLKEGEETWPEVQEEMTRSLANMRVDYDQNYVGPFQMHIKNLDSSNNALLNKRRKRGEADGGKVKN</sequence>
<proteinExistence type="inferred from homology"/>
<dbReference type="GO" id="GO:0005524">
    <property type="term" value="F:ATP binding"/>
    <property type="evidence" value="ECO:0007669"/>
    <property type="project" value="UniProtKB-UniRule"/>
</dbReference>
<feature type="binding site" evidence="11">
    <location>
        <position position="53"/>
    </location>
    <ligand>
        <name>ATP</name>
        <dbReference type="ChEBI" id="CHEBI:30616"/>
    </ligand>
</feature>
<dbReference type="InterPro" id="IPR008271">
    <property type="entry name" value="Ser/Thr_kinase_AS"/>
</dbReference>
<protein>
    <recommendedName>
        <fullName evidence="2">non-specific serine/threonine protein kinase</fullName>
        <ecNumber evidence="2">2.7.11.1</ecNumber>
    </recommendedName>
</protein>